<keyword evidence="3" id="KW-1185">Reference proteome</keyword>
<comment type="caution">
    <text evidence="2">The sequence shown here is derived from an EMBL/GenBank/DDBJ whole genome shotgun (WGS) entry which is preliminary data.</text>
</comment>
<organism evidence="2 3">
    <name type="scientific">Duganella callida</name>
    <dbReference type="NCBI Taxonomy" id="2561932"/>
    <lineage>
        <taxon>Bacteria</taxon>
        <taxon>Pseudomonadati</taxon>
        <taxon>Pseudomonadota</taxon>
        <taxon>Betaproteobacteria</taxon>
        <taxon>Burkholderiales</taxon>
        <taxon>Oxalobacteraceae</taxon>
        <taxon>Telluria group</taxon>
        <taxon>Duganella</taxon>
    </lineage>
</organism>
<dbReference type="InterPro" id="IPR013424">
    <property type="entry name" value="Ice-binding_C"/>
</dbReference>
<evidence type="ECO:0000256" key="1">
    <source>
        <dbReference type="SAM" id="SignalP"/>
    </source>
</evidence>
<dbReference type="EMBL" id="SPVG01000279">
    <property type="protein sequence ID" value="TFW11667.1"/>
    <property type="molecule type" value="Genomic_DNA"/>
</dbReference>
<keyword evidence="1" id="KW-0732">Signal</keyword>
<dbReference type="AlphaFoldDB" id="A0A4Y9RQV6"/>
<dbReference type="RefSeq" id="WP_135205136.1">
    <property type="nucleotide sequence ID" value="NZ_SPVG01000279.1"/>
</dbReference>
<dbReference type="Proteomes" id="UP000297729">
    <property type="component" value="Unassembled WGS sequence"/>
</dbReference>
<dbReference type="OrthoDB" id="8565395at2"/>
<dbReference type="NCBIfam" id="NF038120">
    <property type="entry name" value="PEP_CTERM_QFxxD"/>
    <property type="match status" value="1"/>
</dbReference>
<gene>
    <name evidence="2" type="ORF">E4L98_29635</name>
</gene>
<sequence length="220" mass="23241">MKKLQMCVNAALFATGVYMVGAAHADTVTFEDVPIYSNEKDFSSGAFNFSSPEFIGYVADGAYCDPACPYNGTNVFVAGNSPAALTMTYAGGGAFDFKKFDGGGGFNFNLSSDPEFAAFIPTKIDVVGRRADGQTVYQSFLIDRSSNADGRLNLTSFSAGGSFTNLVSITFSASGSSDEAFNSFTLDNIIAVPVPEPSEYAMLLAGVAFIAGLRRRRSGK</sequence>
<protein>
    <submittedName>
        <fullName evidence="2">PEP-CTERM sorting domain-containing protein</fullName>
    </submittedName>
</protein>
<dbReference type="NCBIfam" id="TIGR02595">
    <property type="entry name" value="PEP_CTERM"/>
    <property type="match status" value="1"/>
</dbReference>
<name>A0A4Y9RQV6_9BURK</name>
<evidence type="ECO:0000313" key="3">
    <source>
        <dbReference type="Proteomes" id="UP000297729"/>
    </source>
</evidence>
<accession>A0A4Y9RQV6</accession>
<proteinExistence type="predicted"/>
<reference evidence="2 3" key="1">
    <citation type="submission" date="2019-03" db="EMBL/GenBank/DDBJ databases">
        <title>Draft Genome Sequence of Duganella callidus sp. nov., a Novel Duganella Species Isolated from Cultivated Soil.</title>
        <authorList>
            <person name="Raths R."/>
            <person name="Peta V."/>
            <person name="Bucking H."/>
        </authorList>
    </citation>
    <scope>NUCLEOTIDE SEQUENCE [LARGE SCALE GENOMIC DNA]</scope>
    <source>
        <strain evidence="2 3">DN04</strain>
    </source>
</reference>
<evidence type="ECO:0000313" key="2">
    <source>
        <dbReference type="EMBL" id="TFW11667.1"/>
    </source>
</evidence>
<feature type="signal peptide" evidence="1">
    <location>
        <begin position="1"/>
        <end position="25"/>
    </location>
</feature>
<feature type="chain" id="PRO_5021227149" evidence="1">
    <location>
        <begin position="26"/>
        <end position="220"/>
    </location>
</feature>